<reference evidence="2 3" key="1">
    <citation type="submission" date="2018-01" db="EMBL/GenBank/DDBJ databases">
        <title>Co-occurrence of chitin degradation, pigmentation and bioactivity in marine Pseudoalteromonas.</title>
        <authorList>
            <person name="Paulsen S."/>
            <person name="Gram L."/>
            <person name="Machado H."/>
        </authorList>
    </citation>
    <scope>NUCLEOTIDE SEQUENCE [LARGE SCALE GENOMIC DNA]</scope>
    <source>
        <strain evidence="2 3">S3898</strain>
    </source>
</reference>
<name>A0A4Q7ISA6_9GAMM</name>
<dbReference type="Proteomes" id="UP000291338">
    <property type="component" value="Unassembled WGS sequence"/>
</dbReference>
<evidence type="ECO:0000256" key="1">
    <source>
        <dbReference type="SAM" id="SignalP"/>
    </source>
</evidence>
<proteinExistence type="predicted"/>
<dbReference type="AlphaFoldDB" id="A0A4Q7ISA6"/>
<accession>A0A4Q7ISA6</accession>
<feature type="chain" id="PRO_5020316227" evidence="1">
    <location>
        <begin position="25"/>
        <end position="114"/>
    </location>
</feature>
<gene>
    <name evidence="2" type="ORF">C1E23_01560</name>
</gene>
<protein>
    <submittedName>
        <fullName evidence="2">YHS domain protein</fullName>
    </submittedName>
</protein>
<dbReference type="RefSeq" id="WP_130253892.1">
    <property type="nucleotide sequence ID" value="NZ_PPSX01000006.1"/>
</dbReference>
<sequence length="114" mass="12381">MALFTSFKTAIAVALIGISSIAHAGHDTETDQNGVILAGHDVIGCFTEGKPVLGSAKFTAVYNDAIYRFASAENRDLLNINLDVDKAWTENIPKHILEANSEWHVVEEVDANKL</sequence>
<dbReference type="EMBL" id="PPSX01000006">
    <property type="protein sequence ID" value="RZQ54891.1"/>
    <property type="molecule type" value="Genomic_DNA"/>
</dbReference>
<evidence type="ECO:0000313" key="3">
    <source>
        <dbReference type="Proteomes" id="UP000291338"/>
    </source>
</evidence>
<comment type="caution">
    <text evidence="2">The sequence shown here is derived from an EMBL/GenBank/DDBJ whole genome shotgun (WGS) entry which is preliminary data.</text>
</comment>
<keyword evidence="1" id="KW-0732">Signal</keyword>
<organism evidence="2 3">
    <name type="scientific">Pseudoalteromonas phenolica</name>
    <dbReference type="NCBI Taxonomy" id="161398"/>
    <lineage>
        <taxon>Bacteria</taxon>
        <taxon>Pseudomonadati</taxon>
        <taxon>Pseudomonadota</taxon>
        <taxon>Gammaproteobacteria</taxon>
        <taxon>Alteromonadales</taxon>
        <taxon>Pseudoalteromonadaceae</taxon>
        <taxon>Pseudoalteromonas</taxon>
    </lineage>
</organism>
<feature type="signal peptide" evidence="1">
    <location>
        <begin position="1"/>
        <end position="24"/>
    </location>
</feature>
<evidence type="ECO:0000313" key="2">
    <source>
        <dbReference type="EMBL" id="RZQ54891.1"/>
    </source>
</evidence>